<dbReference type="EMBL" id="UYRW01012173">
    <property type="protein sequence ID" value="VDN00096.1"/>
    <property type="molecule type" value="Genomic_DNA"/>
</dbReference>
<feature type="non-terminal residue" evidence="1">
    <location>
        <position position="1"/>
    </location>
</feature>
<evidence type="ECO:0000313" key="2">
    <source>
        <dbReference type="Proteomes" id="UP000271087"/>
    </source>
</evidence>
<accession>A0A3P7MYP6</accession>
<reference evidence="1 2" key="1">
    <citation type="submission" date="2018-08" db="EMBL/GenBank/DDBJ databases">
        <authorList>
            <person name="Laetsch R D."/>
            <person name="Stevens L."/>
            <person name="Kumar S."/>
            <person name="Blaxter L. M."/>
        </authorList>
    </citation>
    <scope>NUCLEOTIDE SEQUENCE [LARGE SCALE GENOMIC DNA]</scope>
</reference>
<gene>
    <name evidence="1" type="ORF">NOO_LOCUS12825</name>
</gene>
<proteinExistence type="predicted"/>
<sequence>FAKLKFATQVIMTGTDPEINRDPKNAKFQYIVDNLQQDFNKRISGIYQGSCQNLNSFLLLIEWMAISNPTLDAGMLLQRGNVIAKKVDEKLLVAPCKTKIPEQKTNAFNGDIIGKFELERINAELEILAQKQEVTNPIANQQRQETFWEQMSPQGGKLAEQLEYGISKSAELIQEGLANLVEH</sequence>
<name>A0A3P7MYP6_ONCOC</name>
<protein>
    <submittedName>
        <fullName evidence="1">Uncharacterized protein</fullName>
    </submittedName>
</protein>
<organism evidence="1 2">
    <name type="scientific">Onchocerca ochengi</name>
    <name type="common">Filarial nematode worm</name>
    <dbReference type="NCBI Taxonomy" id="42157"/>
    <lineage>
        <taxon>Eukaryota</taxon>
        <taxon>Metazoa</taxon>
        <taxon>Ecdysozoa</taxon>
        <taxon>Nematoda</taxon>
        <taxon>Chromadorea</taxon>
        <taxon>Rhabditida</taxon>
        <taxon>Spirurina</taxon>
        <taxon>Spiruromorpha</taxon>
        <taxon>Filarioidea</taxon>
        <taxon>Onchocercidae</taxon>
        <taxon>Onchocerca</taxon>
    </lineage>
</organism>
<dbReference type="Proteomes" id="UP000271087">
    <property type="component" value="Unassembled WGS sequence"/>
</dbReference>
<dbReference type="Gene3D" id="1.20.5.1890">
    <property type="match status" value="1"/>
</dbReference>
<keyword evidence="2" id="KW-1185">Reference proteome</keyword>
<dbReference type="OrthoDB" id="5847693at2759"/>
<dbReference type="AlphaFoldDB" id="A0A3P7MYP6"/>
<evidence type="ECO:0000313" key="1">
    <source>
        <dbReference type="EMBL" id="VDN00096.1"/>
    </source>
</evidence>